<sequence length="169" mass="19086">MKRKKTIVLVSLSCLILGNLTPIANAQTVNQTCNLSSSDDFQVGFQIQARDTQTEAEIISAKTPSQTEITKPSLWWAVEKNDPFDGKLVINWIANKNKKVIDIIVNNRFWNGLDYLGKYRFVNQLGTVARESNYNLQVISQQQDCLATYTCDFAPNTPQCKINFDGTFN</sequence>
<name>K9YTE4_DACS8</name>
<evidence type="ECO:0008006" key="4">
    <source>
        <dbReference type="Google" id="ProtNLM"/>
    </source>
</evidence>
<keyword evidence="1" id="KW-0732">Signal</keyword>
<dbReference type="RefSeq" id="WP_015228395.1">
    <property type="nucleotide sequence ID" value="NC_019780.1"/>
</dbReference>
<evidence type="ECO:0000256" key="1">
    <source>
        <dbReference type="SAM" id="SignalP"/>
    </source>
</evidence>
<dbReference type="STRING" id="13035.Dacsa_0609"/>
<accession>K9YTE4</accession>
<evidence type="ECO:0000313" key="3">
    <source>
        <dbReference type="Proteomes" id="UP000010482"/>
    </source>
</evidence>
<keyword evidence="3" id="KW-1185">Reference proteome</keyword>
<dbReference type="HOGENOM" id="CLU_113629_0_0_3"/>
<organism evidence="2 3">
    <name type="scientific">Dactylococcopsis salina (strain PCC 8305)</name>
    <name type="common">Myxobactron salinum</name>
    <dbReference type="NCBI Taxonomy" id="13035"/>
    <lineage>
        <taxon>Bacteria</taxon>
        <taxon>Bacillati</taxon>
        <taxon>Cyanobacteriota</taxon>
        <taxon>Cyanophyceae</taxon>
        <taxon>Nodosilineales</taxon>
        <taxon>Cymatolegaceae</taxon>
        <taxon>Dactylococcopsis</taxon>
    </lineage>
</organism>
<evidence type="ECO:0000313" key="2">
    <source>
        <dbReference type="EMBL" id="AFZ49383.1"/>
    </source>
</evidence>
<protein>
    <recommendedName>
        <fullName evidence="4">Secreted protein</fullName>
    </recommendedName>
</protein>
<dbReference type="eggNOG" id="ENOG5032V94">
    <property type="taxonomic scope" value="Bacteria"/>
</dbReference>
<dbReference type="Proteomes" id="UP000010482">
    <property type="component" value="Chromosome"/>
</dbReference>
<reference evidence="2" key="1">
    <citation type="submission" date="2012-04" db="EMBL/GenBank/DDBJ databases">
        <title>Finished genome of Dactylococcopsis salina PCC 8305.</title>
        <authorList>
            <consortium name="US DOE Joint Genome Institute"/>
            <person name="Gugger M."/>
            <person name="Coursin T."/>
            <person name="Rippka R."/>
            <person name="Tandeau De Marsac N."/>
            <person name="Huntemann M."/>
            <person name="Wei C.-L."/>
            <person name="Han J."/>
            <person name="Detter J.C."/>
            <person name="Han C."/>
            <person name="Tapia R."/>
            <person name="Daligault H."/>
            <person name="Chen A."/>
            <person name="Krypides N."/>
            <person name="Mavromatis K."/>
            <person name="Markowitz V."/>
            <person name="Szeto E."/>
            <person name="Ivanova N."/>
            <person name="Ovchinnikova G."/>
            <person name="Pagani I."/>
            <person name="Pati A."/>
            <person name="Goodwin L."/>
            <person name="Peters L."/>
            <person name="Pitluck S."/>
            <person name="Woyke T."/>
            <person name="Kerfeld C."/>
        </authorList>
    </citation>
    <scope>NUCLEOTIDE SEQUENCE [LARGE SCALE GENOMIC DNA]</scope>
    <source>
        <strain evidence="2">PCC 8305</strain>
    </source>
</reference>
<dbReference type="EMBL" id="CP003944">
    <property type="protein sequence ID" value="AFZ49383.1"/>
    <property type="molecule type" value="Genomic_DNA"/>
</dbReference>
<dbReference type="AlphaFoldDB" id="K9YTE4"/>
<feature type="chain" id="PRO_5003938926" description="Secreted protein" evidence="1">
    <location>
        <begin position="27"/>
        <end position="169"/>
    </location>
</feature>
<gene>
    <name evidence="2" type="ORF">Dacsa_0609</name>
</gene>
<dbReference type="KEGG" id="dsl:Dacsa_0609"/>
<proteinExistence type="predicted"/>
<feature type="signal peptide" evidence="1">
    <location>
        <begin position="1"/>
        <end position="26"/>
    </location>
</feature>